<protein>
    <submittedName>
        <fullName evidence="1">Uncharacterized protein</fullName>
    </submittedName>
</protein>
<organism evidence="1">
    <name type="scientific">marine sediment metagenome</name>
    <dbReference type="NCBI Taxonomy" id="412755"/>
    <lineage>
        <taxon>unclassified sequences</taxon>
        <taxon>metagenomes</taxon>
        <taxon>ecological metagenomes</taxon>
    </lineage>
</organism>
<gene>
    <name evidence="1" type="ORF">LCGC14_1048770</name>
</gene>
<name>A0A0F9NBA8_9ZZZZ</name>
<comment type="caution">
    <text evidence="1">The sequence shown here is derived from an EMBL/GenBank/DDBJ whole genome shotgun (WGS) entry which is preliminary data.</text>
</comment>
<reference evidence="1" key="1">
    <citation type="journal article" date="2015" name="Nature">
        <title>Complex archaea that bridge the gap between prokaryotes and eukaryotes.</title>
        <authorList>
            <person name="Spang A."/>
            <person name="Saw J.H."/>
            <person name="Jorgensen S.L."/>
            <person name="Zaremba-Niedzwiedzka K."/>
            <person name="Martijn J."/>
            <person name="Lind A.E."/>
            <person name="van Eijk R."/>
            <person name="Schleper C."/>
            <person name="Guy L."/>
            <person name="Ettema T.J."/>
        </authorList>
    </citation>
    <scope>NUCLEOTIDE SEQUENCE</scope>
</reference>
<dbReference type="AlphaFoldDB" id="A0A0F9NBA8"/>
<accession>A0A0F9NBA8</accession>
<dbReference type="EMBL" id="LAZR01004372">
    <property type="protein sequence ID" value="KKN09227.1"/>
    <property type="molecule type" value="Genomic_DNA"/>
</dbReference>
<proteinExistence type="predicted"/>
<sequence length="143" mass="16846">MTLFRADFYITIRVADFNLINSSKKLFNILNNLSVLQNVQMTIVRQNKEVHGRIVIKEWYEITGSINIPERGNAFWVLSKDTSQEEPYNFFMRIDRNIIAEDYEEAQSDASDWVKDALIEPIKKDFSMEEIEISSPEKLRNQH</sequence>
<evidence type="ECO:0000313" key="1">
    <source>
        <dbReference type="EMBL" id="KKN09227.1"/>
    </source>
</evidence>